<name>A0ACD5ZA82_AVESA</name>
<keyword evidence="2" id="KW-1185">Reference proteome</keyword>
<protein>
    <submittedName>
        <fullName evidence="1">Uncharacterized protein</fullName>
    </submittedName>
</protein>
<evidence type="ECO:0000313" key="2">
    <source>
        <dbReference type="Proteomes" id="UP001732700"/>
    </source>
</evidence>
<proteinExistence type="predicted"/>
<reference evidence="1" key="2">
    <citation type="submission" date="2025-09" db="UniProtKB">
        <authorList>
            <consortium name="EnsemblPlants"/>
        </authorList>
    </citation>
    <scope>IDENTIFICATION</scope>
</reference>
<dbReference type="EnsemblPlants" id="AVESA.00010b.r2.6CG1128080.1">
    <property type="protein sequence ID" value="AVESA.00010b.r2.6CG1128080.1.CDS"/>
    <property type="gene ID" value="AVESA.00010b.r2.6CG1128080"/>
</dbReference>
<evidence type="ECO:0000313" key="1">
    <source>
        <dbReference type="EnsemblPlants" id="AVESA.00010b.r2.6CG1128080.1.CDS"/>
    </source>
</evidence>
<accession>A0ACD5ZA82</accession>
<sequence>MHAHNYAACPTHRIVQLIYHRREEENGKVCRAMALHGLALPPWVVVLCAARTRPVTKVAPTTRPAGQLDACFTYSLSSAASRTTQPPVAVQVMVSSSDPYTAPAAVGKEEEEAPKVDELKLLGTWRGPFALRVALALNFKGLSYEYQEEDLENKSELLLESNPVNKKVPVLIHNGVPICESLAILEYVDEVYAGRGPSLLPADPYERARARFWAAYIDNKLVAPWWKMFAGKTEKEREEGRKQTLVAVQTLEGALKECSKGKPFFGGNDIGYLDVVMGGMVAWIQGTQELCGVKLLDADKTPLLLEWMERFGGLHPAKVVLPDVARLVEFAKMKRAQKALI</sequence>
<reference evidence="1" key="1">
    <citation type="submission" date="2021-05" db="EMBL/GenBank/DDBJ databases">
        <authorList>
            <person name="Scholz U."/>
            <person name="Mascher M."/>
            <person name="Fiebig A."/>
        </authorList>
    </citation>
    <scope>NUCLEOTIDE SEQUENCE [LARGE SCALE GENOMIC DNA]</scope>
</reference>
<organism evidence="1 2">
    <name type="scientific">Avena sativa</name>
    <name type="common">Oat</name>
    <dbReference type="NCBI Taxonomy" id="4498"/>
    <lineage>
        <taxon>Eukaryota</taxon>
        <taxon>Viridiplantae</taxon>
        <taxon>Streptophyta</taxon>
        <taxon>Embryophyta</taxon>
        <taxon>Tracheophyta</taxon>
        <taxon>Spermatophyta</taxon>
        <taxon>Magnoliopsida</taxon>
        <taxon>Liliopsida</taxon>
        <taxon>Poales</taxon>
        <taxon>Poaceae</taxon>
        <taxon>BOP clade</taxon>
        <taxon>Pooideae</taxon>
        <taxon>Poodae</taxon>
        <taxon>Poeae</taxon>
        <taxon>Poeae Chloroplast Group 1 (Aveneae type)</taxon>
        <taxon>Aveninae</taxon>
        <taxon>Avena</taxon>
    </lineage>
</organism>
<dbReference type="Proteomes" id="UP001732700">
    <property type="component" value="Chromosome 6C"/>
</dbReference>